<reference evidence="2" key="1">
    <citation type="submission" date="2012-02" db="EMBL/GenBank/DDBJ databases">
        <title>Complete genome sequence of Rickettsia montanensis strain OSU 85-930.</title>
        <authorList>
            <person name="Johnson S.L."/>
            <person name="Munk A.C."/>
            <person name="Han S."/>
            <person name="Bruce D.C."/>
            <person name="Dasch G.A."/>
        </authorList>
    </citation>
    <scope>NUCLEOTIDE SEQUENCE [LARGE SCALE GENOMIC DNA]</scope>
    <source>
        <strain evidence="2">OSU 85-930</strain>
    </source>
</reference>
<evidence type="ECO:0000313" key="2">
    <source>
        <dbReference type="Proteomes" id="UP000008008"/>
    </source>
</evidence>
<name>H8KBD1_RICMS</name>
<sequence length="242" mass="27618">MSASSLIKWVCYLGDIAASGFLNSIATTLIAVLHDAGDNMFHSKEEKKLVDVLTKFCKMINKQSNITVPVGQDLQRLALLFANLRSVEIKKNNETDFSNFFTTKLPMQNKLFRYDTNNTKEMNSNPIPMEKLAFQDAISLISYMYHHAEDILKSFKSLLNQILTTTKEGLSTSWDDIKKTTPGNVEYDLWQMEKQVPESEIITEKAKSGQLRSIKISCFSVDCSKPLLKKNSDFFNRHQKRS</sequence>
<evidence type="ECO:0000313" key="1">
    <source>
        <dbReference type="EMBL" id="AFC73722.1"/>
    </source>
</evidence>
<proteinExistence type="predicted"/>
<accession>H8KBD1</accession>
<dbReference type="KEGG" id="rmo:MCI_04430"/>
<dbReference type="Proteomes" id="UP000008008">
    <property type="component" value="Chromosome"/>
</dbReference>
<organism evidence="1 2">
    <name type="scientific">Rickettsia montanensis (strain OSU 85-930)</name>
    <dbReference type="NCBI Taxonomy" id="1105114"/>
    <lineage>
        <taxon>Bacteria</taxon>
        <taxon>Pseudomonadati</taxon>
        <taxon>Pseudomonadota</taxon>
        <taxon>Alphaproteobacteria</taxon>
        <taxon>Rickettsiales</taxon>
        <taxon>Rickettsiaceae</taxon>
        <taxon>Rickettsieae</taxon>
        <taxon>Rickettsia</taxon>
        <taxon>spotted fever group</taxon>
    </lineage>
</organism>
<dbReference type="HOGENOM" id="CLU_1214065_0_0_5"/>
<keyword evidence="2" id="KW-1185">Reference proteome</keyword>
<dbReference type="EMBL" id="CP003340">
    <property type="protein sequence ID" value="AFC73722.1"/>
    <property type="molecule type" value="Genomic_DNA"/>
</dbReference>
<gene>
    <name evidence="1" type="ordered locus">MCI_04430</name>
</gene>
<dbReference type="AlphaFoldDB" id="H8KBD1"/>
<dbReference type="RefSeq" id="WP_014409800.1">
    <property type="nucleotide sequence ID" value="NC_017043.1"/>
</dbReference>
<protein>
    <submittedName>
        <fullName evidence="1">Uncharacterized protein</fullName>
    </submittedName>
</protein>